<comment type="caution">
    <text evidence="2">The sequence shown here is derived from an EMBL/GenBank/DDBJ whole genome shotgun (WGS) entry which is preliminary data.</text>
</comment>
<dbReference type="SUPFAM" id="SSF54001">
    <property type="entry name" value="Cysteine proteinases"/>
    <property type="match status" value="1"/>
</dbReference>
<evidence type="ECO:0000313" key="2">
    <source>
        <dbReference type="EMBL" id="GAV25597.1"/>
    </source>
</evidence>
<accession>A0A1L8D3B1</accession>
<organism evidence="2 3">
    <name type="scientific">Carboxydothermus islandicus</name>
    <dbReference type="NCBI Taxonomy" id="661089"/>
    <lineage>
        <taxon>Bacteria</taxon>
        <taxon>Bacillati</taxon>
        <taxon>Bacillota</taxon>
        <taxon>Clostridia</taxon>
        <taxon>Thermoanaerobacterales</taxon>
        <taxon>Thermoanaerobacteraceae</taxon>
        <taxon>Carboxydothermus</taxon>
    </lineage>
</organism>
<evidence type="ECO:0000259" key="1">
    <source>
        <dbReference type="Pfam" id="PF13529"/>
    </source>
</evidence>
<dbReference type="RefSeq" id="WP_075865748.1">
    <property type="nucleotide sequence ID" value="NZ_BDJL01000051.1"/>
</dbReference>
<dbReference type="InterPro" id="IPR039564">
    <property type="entry name" value="Peptidase_C39-like"/>
</dbReference>
<reference evidence="3" key="1">
    <citation type="submission" date="2016-12" db="EMBL/GenBank/DDBJ databases">
        <title>Draft Genome Sequences od Carboxydothermus pertinax and islandicus, Hydrogenogenic Carboxydotrophic Bacteria.</title>
        <authorList>
            <person name="Fukuyama Y."/>
            <person name="Ohmae K."/>
            <person name="Yoneda Y."/>
            <person name="Yoshida T."/>
            <person name="Sako Y."/>
        </authorList>
    </citation>
    <scope>NUCLEOTIDE SEQUENCE [LARGE SCALE GENOMIC DNA]</scope>
    <source>
        <strain evidence="3">SET</strain>
    </source>
</reference>
<evidence type="ECO:0000313" key="3">
    <source>
        <dbReference type="Proteomes" id="UP000187338"/>
    </source>
</evidence>
<gene>
    <name evidence="2" type="ORF">ciss_15300</name>
</gene>
<sequence>MILKTKKNVLRKEITEMYKNDEQFNMMVSEYGQKAGNELIERLVNSRIESEELSYNRSISAYGQYYSIYYCSVPLKQQINSYYCGPATALQTLYGLGLQGSVSGTTDAQKQTTLATAMGTNSQDGTYVYKLTQVLNSYISTKKYSYVLGSSSSYTTFENDIIHSLFNDRPVILHARTEYLSYYGGHKSGHYISLDAWDARYDSAELKDCNYDNKYFGTHSVPGNEVKAAVSDVNRYYIFY</sequence>
<dbReference type="InterPro" id="IPR038765">
    <property type="entry name" value="Papain-like_cys_pep_sf"/>
</dbReference>
<dbReference type="Pfam" id="PF13529">
    <property type="entry name" value="Peptidase_C39_2"/>
    <property type="match status" value="1"/>
</dbReference>
<protein>
    <recommendedName>
        <fullName evidence="1">Peptidase C39-like domain-containing protein</fullName>
    </recommendedName>
</protein>
<dbReference type="EMBL" id="BDJL01000051">
    <property type="protein sequence ID" value="GAV25597.1"/>
    <property type="molecule type" value="Genomic_DNA"/>
</dbReference>
<feature type="domain" description="Peptidase C39-like" evidence="1">
    <location>
        <begin position="73"/>
        <end position="201"/>
    </location>
</feature>
<dbReference type="OrthoDB" id="2966913at2"/>
<dbReference type="AlphaFoldDB" id="A0A1L8D3B1"/>
<proteinExistence type="predicted"/>
<keyword evidence="3" id="KW-1185">Reference proteome</keyword>
<dbReference type="Proteomes" id="UP000187338">
    <property type="component" value="Unassembled WGS sequence"/>
</dbReference>
<name>A0A1L8D3B1_9THEO</name>